<name>A0A6J4QPD0_9ACTN</name>
<gene>
    <name evidence="1" type="ORF">AVDCRST_MAG28-1060</name>
</gene>
<dbReference type="EMBL" id="CADCVE010000024">
    <property type="protein sequence ID" value="CAA9447941.1"/>
    <property type="molecule type" value="Genomic_DNA"/>
</dbReference>
<reference evidence="1" key="1">
    <citation type="submission" date="2020-02" db="EMBL/GenBank/DDBJ databases">
        <authorList>
            <person name="Meier V. D."/>
        </authorList>
    </citation>
    <scope>NUCLEOTIDE SEQUENCE</scope>
    <source>
        <strain evidence="1">AVDCRST_MAG28</strain>
    </source>
</reference>
<dbReference type="AlphaFoldDB" id="A0A6J4QPD0"/>
<evidence type="ECO:0000313" key="1">
    <source>
        <dbReference type="EMBL" id="CAA9447941.1"/>
    </source>
</evidence>
<sequence length="38" mass="4493">MINDRLLDSVAQYMRIFYTYQLVTLIVLKREGDWEGAA</sequence>
<protein>
    <submittedName>
        <fullName evidence="1">Uncharacterized protein</fullName>
    </submittedName>
</protein>
<proteinExistence type="predicted"/>
<organism evidence="1">
    <name type="scientific">uncultured Rubrobacteraceae bacterium</name>
    <dbReference type="NCBI Taxonomy" id="349277"/>
    <lineage>
        <taxon>Bacteria</taxon>
        <taxon>Bacillati</taxon>
        <taxon>Actinomycetota</taxon>
        <taxon>Rubrobacteria</taxon>
        <taxon>Rubrobacterales</taxon>
        <taxon>Rubrobacteraceae</taxon>
        <taxon>environmental samples</taxon>
    </lineage>
</organism>
<accession>A0A6J4QPD0</accession>